<sequence>MILRQSTDIEKTRMYNVTPEFISSEELKNDIPKLPSPRVLQYHLPFDRFPLQVLAIKPRVVYIARNPKDVMVSAFSFFTGLKDTYKFKGTWEDMFELSVSGQFPPGSWFKHVLDAEQFIREHPDLPVQVVVYEKLKESPVEEITKICQFLGKPDALAEKIAEAVAFNKFKANMQKEKLAEIESLRFEKDSSGVLRKGVVGDWRNWFSEEQNKEFDKVYLDKMKDSPIGNLLKKYMM</sequence>
<accession>A0ABM0ZXW2</accession>
<dbReference type="PANTHER" id="PTHR11783">
    <property type="entry name" value="SULFOTRANSFERASE SULT"/>
    <property type="match status" value="1"/>
</dbReference>
<dbReference type="Proteomes" id="UP000694888">
    <property type="component" value="Unplaced"/>
</dbReference>
<keyword evidence="4" id="KW-1185">Reference proteome</keyword>
<proteinExistence type="inferred from homology"/>
<evidence type="ECO:0000313" key="5">
    <source>
        <dbReference type="RefSeq" id="XP_012936757.1"/>
    </source>
</evidence>
<protein>
    <submittedName>
        <fullName evidence="5">Sulfotransferase 1A1</fullName>
    </submittedName>
</protein>
<evidence type="ECO:0000256" key="2">
    <source>
        <dbReference type="ARBA" id="ARBA00022679"/>
    </source>
</evidence>
<dbReference type="Gene3D" id="3.40.50.300">
    <property type="entry name" value="P-loop containing nucleotide triphosphate hydrolases"/>
    <property type="match status" value="1"/>
</dbReference>
<evidence type="ECO:0000313" key="4">
    <source>
        <dbReference type="Proteomes" id="UP000694888"/>
    </source>
</evidence>
<name>A0ABM0ZXW2_APLCA</name>
<dbReference type="InterPro" id="IPR000863">
    <property type="entry name" value="Sulfotransferase_dom"/>
</dbReference>
<evidence type="ECO:0000256" key="1">
    <source>
        <dbReference type="ARBA" id="ARBA00005771"/>
    </source>
</evidence>
<gene>
    <name evidence="5" type="primary">LOC101858453</name>
</gene>
<dbReference type="Pfam" id="PF00685">
    <property type="entry name" value="Sulfotransfer_1"/>
    <property type="match status" value="1"/>
</dbReference>
<keyword evidence="2" id="KW-0808">Transferase</keyword>
<dbReference type="GeneID" id="101858453"/>
<evidence type="ECO:0000259" key="3">
    <source>
        <dbReference type="Pfam" id="PF00685"/>
    </source>
</evidence>
<dbReference type="SUPFAM" id="SSF52540">
    <property type="entry name" value="P-loop containing nucleoside triphosphate hydrolases"/>
    <property type="match status" value="1"/>
</dbReference>
<dbReference type="RefSeq" id="XP_012936757.1">
    <property type="nucleotide sequence ID" value="XM_013081303.2"/>
</dbReference>
<organism evidence="4 5">
    <name type="scientific">Aplysia californica</name>
    <name type="common">California sea hare</name>
    <dbReference type="NCBI Taxonomy" id="6500"/>
    <lineage>
        <taxon>Eukaryota</taxon>
        <taxon>Metazoa</taxon>
        <taxon>Spiralia</taxon>
        <taxon>Lophotrochozoa</taxon>
        <taxon>Mollusca</taxon>
        <taxon>Gastropoda</taxon>
        <taxon>Heterobranchia</taxon>
        <taxon>Euthyneura</taxon>
        <taxon>Tectipleura</taxon>
        <taxon>Aplysiida</taxon>
        <taxon>Aplysioidea</taxon>
        <taxon>Aplysiidae</taxon>
        <taxon>Aplysia</taxon>
    </lineage>
</organism>
<comment type="similarity">
    <text evidence="1">Belongs to the sulfotransferase 1 family.</text>
</comment>
<dbReference type="InterPro" id="IPR027417">
    <property type="entry name" value="P-loop_NTPase"/>
</dbReference>
<reference evidence="5" key="1">
    <citation type="submission" date="2025-08" db="UniProtKB">
        <authorList>
            <consortium name="RefSeq"/>
        </authorList>
    </citation>
    <scope>IDENTIFICATION</scope>
</reference>
<feature type="domain" description="Sulfotransferase" evidence="3">
    <location>
        <begin position="21"/>
        <end position="225"/>
    </location>
</feature>